<dbReference type="GO" id="GO:0008360">
    <property type="term" value="P:regulation of cell shape"/>
    <property type="evidence" value="ECO:0007669"/>
    <property type="project" value="UniProtKB-KW"/>
</dbReference>
<evidence type="ECO:0000256" key="1">
    <source>
        <dbReference type="ARBA" id="ARBA00004141"/>
    </source>
</evidence>
<dbReference type="GO" id="GO:0032153">
    <property type="term" value="C:cell division site"/>
    <property type="evidence" value="ECO:0007669"/>
    <property type="project" value="TreeGrafter"/>
</dbReference>
<organism evidence="17 18">
    <name type="scientific">Akkermansia glycaniphila</name>
    <dbReference type="NCBI Taxonomy" id="1679444"/>
    <lineage>
        <taxon>Bacteria</taxon>
        <taxon>Pseudomonadati</taxon>
        <taxon>Verrucomicrobiota</taxon>
        <taxon>Verrucomicrobiia</taxon>
        <taxon>Verrucomicrobiales</taxon>
        <taxon>Akkermansiaceae</taxon>
        <taxon>Akkermansia</taxon>
    </lineage>
</organism>
<evidence type="ECO:0000256" key="10">
    <source>
        <dbReference type="ARBA" id="ARBA00033270"/>
    </source>
</evidence>
<keyword evidence="2" id="KW-0328">Glycosyltransferase</keyword>
<evidence type="ECO:0000256" key="16">
    <source>
        <dbReference type="SAM" id="Phobius"/>
    </source>
</evidence>
<dbReference type="EC" id="2.4.99.28" evidence="14"/>
<name>A0A1H6LA95_9BACT</name>
<feature type="transmembrane region" description="Helical" evidence="16">
    <location>
        <begin position="46"/>
        <end position="66"/>
    </location>
</feature>
<feature type="transmembrane region" description="Helical" evidence="16">
    <location>
        <begin position="7"/>
        <end position="26"/>
    </location>
</feature>
<dbReference type="Proteomes" id="UP000176204">
    <property type="component" value="Chromosome I"/>
</dbReference>
<comment type="catalytic activity">
    <reaction evidence="15">
        <text>[GlcNAc-(1-&gt;4)-Mur2Ac(oyl-L-Ala-gamma-D-Glu-L-Lys-D-Ala-D-Ala)](n)-di-trans,octa-cis-undecaprenyl diphosphate + beta-D-GlcNAc-(1-&gt;4)-Mur2Ac(oyl-L-Ala-gamma-D-Glu-L-Lys-D-Ala-D-Ala)-di-trans,octa-cis-undecaprenyl diphosphate = [GlcNAc-(1-&gt;4)-Mur2Ac(oyl-L-Ala-gamma-D-Glu-L-Lys-D-Ala-D-Ala)](n+1)-di-trans,octa-cis-undecaprenyl diphosphate + di-trans,octa-cis-undecaprenyl diphosphate + H(+)</text>
        <dbReference type="Rhea" id="RHEA:23708"/>
        <dbReference type="Rhea" id="RHEA-COMP:9602"/>
        <dbReference type="Rhea" id="RHEA-COMP:9603"/>
        <dbReference type="ChEBI" id="CHEBI:15378"/>
        <dbReference type="ChEBI" id="CHEBI:58405"/>
        <dbReference type="ChEBI" id="CHEBI:60033"/>
        <dbReference type="ChEBI" id="CHEBI:78435"/>
        <dbReference type="EC" id="2.4.99.28"/>
    </reaction>
</comment>
<protein>
    <recommendedName>
        <fullName evidence="12">Probable peptidoglycan glycosyltransferase FtsW</fullName>
        <ecNumber evidence="14">2.4.99.28</ecNumber>
    </recommendedName>
    <alternativeName>
        <fullName evidence="13">Cell division protein FtsW</fullName>
    </alternativeName>
    <alternativeName>
        <fullName evidence="10">Cell wall polymerase</fullName>
    </alternativeName>
    <alternativeName>
        <fullName evidence="9">Peptidoglycan polymerase</fullName>
    </alternativeName>
</protein>
<dbReference type="STRING" id="1679444.PYTT_0946"/>
<evidence type="ECO:0000256" key="11">
    <source>
        <dbReference type="ARBA" id="ARBA00038053"/>
    </source>
</evidence>
<feature type="transmembrane region" description="Helical" evidence="16">
    <location>
        <begin position="269"/>
        <end position="293"/>
    </location>
</feature>
<dbReference type="AlphaFoldDB" id="A0A1H6LA95"/>
<evidence type="ECO:0000256" key="6">
    <source>
        <dbReference type="ARBA" id="ARBA00022984"/>
    </source>
</evidence>
<comment type="similarity">
    <text evidence="11">Belongs to the SEDS family. FtsW subfamily.</text>
</comment>
<evidence type="ECO:0000313" key="18">
    <source>
        <dbReference type="Proteomes" id="UP000176204"/>
    </source>
</evidence>
<keyword evidence="4 16" id="KW-0812">Transmembrane</keyword>
<dbReference type="GO" id="GO:0005886">
    <property type="term" value="C:plasma membrane"/>
    <property type="evidence" value="ECO:0007669"/>
    <property type="project" value="TreeGrafter"/>
</dbReference>
<dbReference type="EMBL" id="LT629973">
    <property type="protein sequence ID" value="SEH81473.1"/>
    <property type="molecule type" value="Genomic_DNA"/>
</dbReference>
<evidence type="ECO:0000256" key="5">
    <source>
        <dbReference type="ARBA" id="ARBA00022960"/>
    </source>
</evidence>
<dbReference type="KEGG" id="agl:PYTT_0946"/>
<keyword evidence="8 16" id="KW-0472">Membrane</keyword>
<proteinExistence type="inferred from homology"/>
<dbReference type="GO" id="GO:0051301">
    <property type="term" value="P:cell division"/>
    <property type="evidence" value="ECO:0007669"/>
    <property type="project" value="InterPro"/>
</dbReference>
<evidence type="ECO:0000256" key="3">
    <source>
        <dbReference type="ARBA" id="ARBA00022679"/>
    </source>
</evidence>
<keyword evidence="6" id="KW-0573">Peptidoglycan synthesis</keyword>
<dbReference type="OrthoDB" id="9812661at2"/>
<feature type="transmembrane region" description="Helical" evidence="16">
    <location>
        <begin position="136"/>
        <end position="156"/>
    </location>
</feature>
<feature type="transmembrane region" description="Helical" evidence="16">
    <location>
        <begin position="302"/>
        <end position="321"/>
    </location>
</feature>
<evidence type="ECO:0000256" key="15">
    <source>
        <dbReference type="ARBA" id="ARBA00049902"/>
    </source>
</evidence>
<dbReference type="GO" id="GO:0015648">
    <property type="term" value="F:lipid-linked peptidoglycan transporter activity"/>
    <property type="evidence" value="ECO:0007669"/>
    <property type="project" value="TreeGrafter"/>
</dbReference>
<evidence type="ECO:0000256" key="13">
    <source>
        <dbReference type="ARBA" id="ARBA00041418"/>
    </source>
</evidence>
<keyword evidence="18" id="KW-1185">Reference proteome</keyword>
<dbReference type="GO" id="GO:0009252">
    <property type="term" value="P:peptidoglycan biosynthetic process"/>
    <property type="evidence" value="ECO:0007669"/>
    <property type="project" value="UniProtKB-KW"/>
</dbReference>
<evidence type="ECO:0000256" key="9">
    <source>
        <dbReference type="ARBA" id="ARBA00032370"/>
    </source>
</evidence>
<dbReference type="InterPro" id="IPR001182">
    <property type="entry name" value="FtsW/RodA"/>
</dbReference>
<dbReference type="RefSeq" id="WP_067774565.1">
    <property type="nucleotide sequence ID" value="NZ_JACVVN010000001.1"/>
</dbReference>
<sequence length="380" mass="41661">MTSKISIILVWSSVIILLTIGLMMVASTGVWTEADGQKYELLTNQVKFALLGLAGAVALSCMDYRIFRRFIKWIWLSSVVLLVFCFLPGIGYEINGEYRWVRFGSFQFQPSECAKICLMMTLAHWYATNKEQARTIFKGFILPGLLFGVPLLLILVEKDMGTAASLAVAGFGVMYVAGVRWWLILGSLVAGAFVLYATTTSSPNRMLRIYAWEHPEKYSLGAGRQQWLSMLAFSHGGIKGAGLGEGVQKHGNLPFAHTDFIFAEIGEELGFVGAMGVVLLFSLLAFGGIAVALQTRDPFGRLLAVGIVAIIFWPAMLNVYVVTSLVPNSGLPLPFTSCGGTSLVFTLGAIGILTSIQRFSELPPVHYEVKRRDINARVRP</sequence>
<accession>A0A1H6LA95</accession>
<reference evidence="18" key="1">
    <citation type="submission" date="2016-09" db="EMBL/GenBank/DDBJ databases">
        <authorList>
            <person name="Koehorst J."/>
        </authorList>
    </citation>
    <scope>NUCLEOTIDE SEQUENCE [LARGE SCALE GENOMIC DNA]</scope>
</reference>
<evidence type="ECO:0000313" key="17">
    <source>
        <dbReference type="EMBL" id="SEH81473.1"/>
    </source>
</evidence>
<dbReference type="GO" id="GO:0008955">
    <property type="term" value="F:peptidoglycan glycosyltransferase activity"/>
    <property type="evidence" value="ECO:0007669"/>
    <property type="project" value="UniProtKB-EC"/>
</dbReference>
<evidence type="ECO:0000256" key="7">
    <source>
        <dbReference type="ARBA" id="ARBA00022989"/>
    </source>
</evidence>
<evidence type="ECO:0000256" key="12">
    <source>
        <dbReference type="ARBA" id="ARBA00041185"/>
    </source>
</evidence>
<feature type="transmembrane region" description="Helical" evidence="16">
    <location>
        <begin position="168"/>
        <end position="197"/>
    </location>
</feature>
<comment type="subcellular location">
    <subcellularLocation>
        <location evidence="1">Membrane</location>
        <topology evidence="1">Multi-pass membrane protein</topology>
    </subcellularLocation>
</comment>
<keyword evidence="3" id="KW-0808">Transferase</keyword>
<dbReference type="Pfam" id="PF01098">
    <property type="entry name" value="FTSW_RODA_SPOVE"/>
    <property type="match status" value="1"/>
</dbReference>
<feature type="transmembrane region" description="Helical" evidence="16">
    <location>
        <begin position="73"/>
        <end position="92"/>
    </location>
</feature>
<evidence type="ECO:0000256" key="2">
    <source>
        <dbReference type="ARBA" id="ARBA00022676"/>
    </source>
</evidence>
<dbReference type="PANTHER" id="PTHR30474:SF2">
    <property type="entry name" value="PEPTIDOGLYCAN GLYCOSYLTRANSFERASE FTSW-RELATED"/>
    <property type="match status" value="1"/>
</dbReference>
<gene>
    <name evidence="17" type="ORF">PYTT_0946</name>
</gene>
<evidence type="ECO:0000256" key="8">
    <source>
        <dbReference type="ARBA" id="ARBA00023136"/>
    </source>
</evidence>
<evidence type="ECO:0000256" key="14">
    <source>
        <dbReference type="ARBA" id="ARBA00044770"/>
    </source>
</evidence>
<dbReference type="PANTHER" id="PTHR30474">
    <property type="entry name" value="CELL CYCLE PROTEIN"/>
    <property type="match status" value="1"/>
</dbReference>
<evidence type="ECO:0000256" key="4">
    <source>
        <dbReference type="ARBA" id="ARBA00022692"/>
    </source>
</evidence>
<keyword evidence="7 16" id="KW-1133">Transmembrane helix</keyword>
<keyword evidence="5" id="KW-0133">Cell shape</keyword>
<feature type="transmembrane region" description="Helical" evidence="16">
    <location>
        <begin position="333"/>
        <end position="353"/>
    </location>
</feature>